<evidence type="ECO:0000256" key="3">
    <source>
        <dbReference type="ARBA" id="ARBA00010617"/>
    </source>
</evidence>
<dbReference type="PROSITE" id="PS00086">
    <property type="entry name" value="CYTOCHROME_P450"/>
    <property type="match status" value="1"/>
</dbReference>
<keyword evidence="6 10" id="KW-0560">Oxidoreductase</keyword>
<protein>
    <submittedName>
        <fullName evidence="11">Cytochrome P450</fullName>
    </submittedName>
</protein>
<dbReference type="InterPro" id="IPR050364">
    <property type="entry name" value="Cytochrome_P450_fung"/>
</dbReference>
<sequence>MMITTRDLIAVGSTALALTFAFLYRRYAARSLPFPPGPKPSLLTGNAHQIPRTLPWLTYASWSKIYGPLVFVRLFKMNIIVLNTAKSALDLLEARSTIYSDRPLNTIGRRHETVFSMSSQNPRFKIYRKVLHTGLNPRAVQDYNSVQLQETLTLLKALFESPELFFAHIRRNAAAQIMKISYGYQVESDDDKFVQMIEEGFKLSAEITSRKFWMWMQMFPILRYVPEWFHGANLQRVVREFNKIDQVPYDWAKNNIASGNYVESFTSKHLQDNTTLRAEEKDDIIKYCSGALYVGGAETTVSALIGFFWLMSMYPDVQKRAQQEVEQIIGDRLPTPADYSSLPYILALMKEVLRWAPVAPLGLRHRVLEDDVYEGYLIPKGTTIMANIWAITHDPELYPSPDNFDPTRHLGEDAQTDPFKFVFGFGRRTCPGSHFAEVSLFLNMASILATFDIKKALGPDGKEIDPPKEWTTGVTSHLKPFNCRIIPRSQDITGILGL</sequence>
<dbReference type="OrthoDB" id="2789670at2759"/>
<dbReference type="GO" id="GO:0004497">
    <property type="term" value="F:monooxygenase activity"/>
    <property type="evidence" value="ECO:0007669"/>
    <property type="project" value="UniProtKB-KW"/>
</dbReference>
<dbReference type="PRINTS" id="PR00385">
    <property type="entry name" value="P450"/>
</dbReference>
<dbReference type="Pfam" id="PF00067">
    <property type="entry name" value="p450"/>
    <property type="match status" value="1"/>
</dbReference>
<dbReference type="InterPro" id="IPR001128">
    <property type="entry name" value="Cyt_P450"/>
</dbReference>
<comment type="similarity">
    <text evidence="3 10">Belongs to the cytochrome P450 family.</text>
</comment>
<evidence type="ECO:0000256" key="9">
    <source>
        <dbReference type="PIRSR" id="PIRSR602401-1"/>
    </source>
</evidence>
<organism evidence="11 12">
    <name type="scientific">Collybia nuda</name>
    <dbReference type="NCBI Taxonomy" id="64659"/>
    <lineage>
        <taxon>Eukaryota</taxon>
        <taxon>Fungi</taxon>
        <taxon>Dikarya</taxon>
        <taxon>Basidiomycota</taxon>
        <taxon>Agaricomycotina</taxon>
        <taxon>Agaricomycetes</taxon>
        <taxon>Agaricomycetidae</taxon>
        <taxon>Agaricales</taxon>
        <taxon>Tricholomatineae</taxon>
        <taxon>Clitocybaceae</taxon>
        <taxon>Collybia</taxon>
    </lineage>
</organism>
<evidence type="ECO:0000256" key="5">
    <source>
        <dbReference type="ARBA" id="ARBA00022723"/>
    </source>
</evidence>
<dbReference type="PANTHER" id="PTHR46300">
    <property type="entry name" value="P450, PUTATIVE (EUROFUNG)-RELATED-RELATED"/>
    <property type="match status" value="1"/>
</dbReference>
<dbReference type="EMBL" id="MU150276">
    <property type="protein sequence ID" value="KAF9461985.1"/>
    <property type="molecule type" value="Genomic_DNA"/>
</dbReference>
<evidence type="ECO:0000313" key="11">
    <source>
        <dbReference type="EMBL" id="KAF9461985.1"/>
    </source>
</evidence>
<dbReference type="GO" id="GO:0020037">
    <property type="term" value="F:heme binding"/>
    <property type="evidence" value="ECO:0007669"/>
    <property type="project" value="InterPro"/>
</dbReference>
<evidence type="ECO:0000256" key="1">
    <source>
        <dbReference type="ARBA" id="ARBA00001971"/>
    </source>
</evidence>
<evidence type="ECO:0000256" key="10">
    <source>
        <dbReference type="RuleBase" id="RU000461"/>
    </source>
</evidence>
<dbReference type="GO" id="GO:0005506">
    <property type="term" value="F:iron ion binding"/>
    <property type="evidence" value="ECO:0007669"/>
    <property type="project" value="InterPro"/>
</dbReference>
<comment type="cofactor">
    <cofactor evidence="1 9">
        <name>heme</name>
        <dbReference type="ChEBI" id="CHEBI:30413"/>
    </cofactor>
</comment>
<dbReference type="SUPFAM" id="SSF48264">
    <property type="entry name" value="Cytochrome P450"/>
    <property type="match status" value="1"/>
</dbReference>
<evidence type="ECO:0000256" key="8">
    <source>
        <dbReference type="ARBA" id="ARBA00023033"/>
    </source>
</evidence>
<dbReference type="PANTHER" id="PTHR46300:SF7">
    <property type="entry name" value="P450, PUTATIVE (EUROFUNG)-RELATED"/>
    <property type="match status" value="1"/>
</dbReference>
<name>A0A9P5Y4A0_9AGAR</name>
<comment type="pathway">
    <text evidence="2">Secondary metabolite biosynthesis.</text>
</comment>
<evidence type="ECO:0000256" key="2">
    <source>
        <dbReference type="ARBA" id="ARBA00005179"/>
    </source>
</evidence>
<gene>
    <name evidence="11" type="ORF">BDZ94DRAFT_758185</name>
</gene>
<keyword evidence="4 9" id="KW-0349">Heme</keyword>
<dbReference type="Gene3D" id="1.10.630.10">
    <property type="entry name" value="Cytochrome P450"/>
    <property type="match status" value="1"/>
</dbReference>
<keyword evidence="7 9" id="KW-0408">Iron</keyword>
<dbReference type="PRINTS" id="PR00463">
    <property type="entry name" value="EP450I"/>
</dbReference>
<dbReference type="InterPro" id="IPR017972">
    <property type="entry name" value="Cyt_P450_CS"/>
</dbReference>
<reference evidence="11" key="1">
    <citation type="submission" date="2020-11" db="EMBL/GenBank/DDBJ databases">
        <authorList>
            <consortium name="DOE Joint Genome Institute"/>
            <person name="Ahrendt S."/>
            <person name="Riley R."/>
            <person name="Andreopoulos W."/>
            <person name="Labutti K."/>
            <person name="Pangilinan J."/>
            <person name="Ruiz-Duenas F.J."/>
            <person name="Barrasa J.M."/>
            <person name="Sanchez-Garcia M."/>
            <person name="Camarero S."/>
            <person name="Miyauchi S."/>
            <person name="Serrano A."/>
            <person name="Linde D."/>
            <person name="Babiker R."/>
            <person name="Drula E."/>
            <person name="Ayuso-Fernandez I."/>
            <person name="Pacheco R."/>
            <person name="Padilla G."/>
            <person name="Ferreira P."/>
            <person name="Barriuso J."/>
            <person name="Kellner H."/>
            <person name="Castanera R."/>
            <person name="Alfaro M."/>
            <person name="Ramirez L."/>
            <person name="Pisabarro A.G."/>
            <person name="Kuo A."/>
            <person name="Tritt A."/>
            <person name="Lipzen A."/>
            <person name="He G."/>
            <person name="Yan M."/>
            <person name="Ng V."/>
            <person name="Cullen D."/>
            <person name="Martin F."/>
            <person name="Rosso M.-N."/>
            <person name="Henrissat B."/>
            <person name="Hibbett D."/>
            <person name="Martinez A.T."/>
            <person name="Grigoriev I.V."/>
        </authorList>
    </citation>
    <scope>NUCLEOTIDE SEQUENCE</scope>
    <source>
        <strain evidence="11">CBS 247.69</strain>
    </source>
</reference>
<feature type="binding site" description="axial binding residue" evidence="9">
    <location>
        <position position="430"/>
    </location>
    <ligand>
        <name>heme</name>
        <dbReference type="ChEBI" id="CHEBI:30413"/>
    </ligand>
    <ligandPart>
        <name>Fe</name>
        <dbReference type="ChEBI" id="CHEBI:18248"/>
    </ligandPart>
</feature>
<proteinExistence type="inferred from homology"/>
<keyword evidence="8 10" id="KW-0503">Monooxygenase</keyword>
<accession>A0A9P5Y4A0</accession>
<dbReference type="Proteomes" id="UP000807353">
    <property type="component" value="Unassembled WGS sequence"/>
</dbReference>
<dbReference type="InterPro" id="IPR036396">
    <property type="entry name" value="Cyt_P450_sf"/>
</dbReference>
<dbReference type="AlphaFoldDB" id="A0A9P5Y4A0"/>
<keyword evidence="12" id="KW-1185">Reference proteome</keyword>
<evidence type="ECO:0000256" key="7">
    <source>
        <dbReference type="ARBA" id="ARBA00023004"/>
    </source>
</evidence>
<evidence type="ECO:0000313" key="12">
    <source>
        <dbReference type="Proteomes" id="UP000807353"/>
    </source>
</evidence>
<dbReference type="InterPro" id="IPR002401">
    <property type="entry name" value="Cyt_P450_E_grp-I"/>
</dbReference>
<keyword evidence="5 9" id="KW-0479">Metal-binding</keyword>
<dbReference type="GO" id="GO:0016705">
    <property type="term" value="F:oxidoreductase activity, acting on paired donors, with incorporation or reduction of molecular oxygen"/>
    <property type="evidence" value="ECO:0007669"/>
    <property type="project" value="InterPro"/>
</dbReference>
<evidence type="ECO:0000256" key="4">
    <source>
        <dbReference type="ARBA" id="ARBA00022617"/>
    </source>
</evidence>
<comment type="caution">
    <text evidence="11">The sequence shown here is derived from an EMBL/GenBank/DDBJ whole genome shotgun (WGS) entry which is preliminary data.</text>
</comment>
<dbReference type="CDD" id="cd11065">
    <property type="entry name" value="CYP64-like"/>
    <property type="match status" value="1"/>
</dbReference>
<evidence type="ECO:0000256" key="6">
    <source>
        <dbReference type="ARBA" id="ARBA00023002"/>
    </source>
</evidence>